<accession>A0ACC3DJZ7</accession>
<proteinExistence type="predicted"/>
<protein>
    <submittedName>
        <fullName evidence="1">Uncharacterized protein</fullName>
    </submittedName>
</protein>
<organism evidence="1 2">
    <name type="scientific">Coniosporium uncinatum</name>
    <dbReference type="NCBI Taxonomy" id="93489"/>
    <lineage>
        <taxon>Eukaryota</taxon>
        <taxon>Fungi</taxon>
        <taxon>Dikarya</taxon>
        <taxon>Ascomycota</taxon>
        <taxon>Pezizomycotina</taxon>
        <taxon>Dothideomycetes</taxon>
        <taxon>Dothideomycetes incertae sedis</taxon>
        <taxon>Coniosporium</taxon>
    </lineage>
</organism>
<dbReference type="Proteomes" id="UP001186974">
    <property type="component" value="Unassembled WGS sequence"/>
</dbReference>
<comment type="caution">
    <text evidence="1">The sequence shown here is derived from an EMBL/GenBank/DDBJ whole genome shotgun (WGS) entry which is preliminary data.</text>
</comment>
<sequence length="69" mass="7239">MASSAPAETLHFPSNFRALVDPHLPPTTKAASTTLASPPPEQAFPADPLLPWVTLTFATSLDSQLSLAP</sequence>
<gene>
    <name evidence="1" type="ORF">LTS18_011585</name>
</gene>
<evidence type="ECO:0000313" key="1">
    <source>
        <dbReference type="EMBL" id="KAK3076944.1"/>
    </source>
</evidence>
<evidence type="ECO:0000313" key="2">
    <source>
        <dbReference type="Proteomes" id="UP001186974"/>
    </source>
</evidence>
<dbReference type="EMBL" id="JAWDJW010003369">
    <property type="protein sequence ID" value="KAK3076944.1"/>
    <property type="molecule type" value="Genomic_DNA"/>
</dbReference>
<keyword evidence="2" id="KW-1185">Reference proteome</keyword>
<feature type="non-terminal residue" evidence="1">
    <location>
        <position position="69"/>
    </location>
</feature>
<name>A0ACC3DJZ7_9PEZI</name>
<reference evidence="1" key="1">
    <citation type="submission" date="2024-09" db="EMBL/GenBank/DDBJ databases">
        <title>Black Yeasts Isolated from many extreme environments.</title>
        <authorList>
            <person name="Coleine C."/>
            <person name="Stajich J.E."/>
            <person name="Selbmann L."/>
        </authorList>
    </citation>
    <scope>NUCLEOTIDE SEQUENCE</scope>
    <source>
        <strain evidence="1">CCFEE 5737</strain>
    </source>
</reference>